<reference evidence="1" key="1">
    <citation type="submission" date="2021-06" db="EMBL/GenBank/DDBJ databases">
        <authorList>
            <person name="Kallberg Y."/>
            <person name="Tangrot J."/>
            <person name="Rosling A."/>
        </authorList>
    </citation>
    <scope>NUCLEOTIDE SEQUENCE</scope>
    <source>
        <strain evidence="1">AU212A</strain>
    </source>
</reference>
<gene>
    <name evidence="1" type="ORF">SCALOS_LOCUS10537</name>
</gene>
<keyword evidence="2" id="KW-1185">Reference proteome</keyword>
<organism evidence="1 2">
    <name type="scientific">Scutellospora calospora</name>
    <dbReference type="NCBI Taxonomy" id="85575"/>
    <lineage>
        <taxon>Eukaryota</taxon>
        <taxon>Fungi</taxon>
        <taxon>Fungi incertae sedis</taxon>
        <taxon>Mucoromycota</taxon>
        <taxon>Glomeromycotina</taxon>
        <taxon>Glomeromycetes</taxon>
        <taxon>Diversisporales</taxon>
        <taxon>Gigasporaceae</taxon>
        <taxon>Scutellospora</taxon>
    </lineage>
</organism>
<evidence type="ECO:0000313" key="2">
    <source>
        <dbReference type="Proteomes" id="UP000789860"/>
    </source>
</evidence>
<evidence type="ECO:0000313" key="1">
    <source>
        <dbReference type="EMBL" id="CAG8702193.1"/>
    </source>
</evidence>
<proteinExistence type="predicted"/>
<dbReference type="Proteomes" id="UP000789860">
    <property type="component" value="Unassembled WGS sequence"/>
</dbReference>
<dbReference type="EMBL" id="CAJVPM010039981">
    <property type="protein sequence ID" value="CAG8702193.1"/>
    <property type="molecule type" value="Genomic_DNA"/>
</dbReference>
<protein>
    <submittedName>
        <fullName evidence="1">5535_t:CDS:1</fullName>
    </submittedName>
</protein>
<name>A0ACA9PIE5_9GLOM</name>
<sequence length="47" mass="5692">SSTLQNAFSEWKFGMVCELPPYFQDFPKFSCEELLKHFYNDLKLRQK</sequence>
<comment type="caution">
    <text evidence="1">The sequence shown here is derived from an EMBL/GenBank/DDBJ whole genome shotgun (WGS) entry which is preliminary data.</text>
</comment>
<feature type="non-terminal residue" evidence="1">
    <location>
        <position position="47"/>
    </location>
</feature>
<feature type="non-terminal residue" evidence="1">
    <location>
        <position position="1"/>
    </location>
</feature>
<accession>A0ACA9PIE5</accession>